<feature type="region of interest" description="Disordered" evidence="6">
    <location>
        <begin position="634"/>
        <end position="672"/>
    </location>
</feature>
<evidence type="ECO:0000313" key="9">
    <source>
        <dbReference type="Proteomes" id="UP000298327"/>
    </source>
</evidence>
<dbReference type="Gene3D" id="1.20.1740.10">
    <property type="entry name" value="Amino acid/polyamine transporter I"/>
    <property type="match status" value="1"/>
</dbReference>
<keyword evidence="3 7" id="KW-0812">Transmembrane</keyword>
<evidence type="ECO:0000256" key="4">
    <source>
        <dbReference type="ARBA" id="ARBA00022989"/>
    </source>
</evidence>
<comment type="subcellular location">
    <subcellularLocation>
        <location evidence="1">Membrane</location>
        <topology evidence="1">Multi-pass membrane protein</topology>
    </subcellularLocation>
</comment>
<keyword evidence="4 7" id="KW-1133">Transmembrane helix</keyword>
<evidence type="ECO:0000256" key="7">
    <source>
        <dbReference type="SAM" id="Phobius"/>
    </source>
</evidence>
<feature type="transmembrane region" description="Helical" evidence="7">
    <location>
        <begin position="596"/>
        <end position="615"/>
    </location>
</feature>
<dbReference type="PANTHER" id="PTHR45649">
    <property type="entry name" value="AMINO-ACID PERMEASE BAT1"/>
    <property type="match status" value="1"/>
</dbReference>
<feature type="transmembrane region" description="Helical" evidence="7">
    <location>
        <begin position="240"/>
        <end position="260"/>
    </location>
</feature>
<feature type="transmembrane region" description="Helical" evidence="7">
    <location>
        <begin position="392"/>
        <end position="415"/>
    </location>
</feature>
<gene>
    <name evidence="8" type="ORF">EVG20_g6780</name>
</gene>
<dbReference type="Pfam" id="PF13520">
    <property type="entry name" value="AA_permease_2"/>
    <property type="match status" value="1"/>
</dbReference>
<evidence type="ECO:0000256" key="3">
    <source>
        <dbReference type="ARBA" id="ARBA00022692"/>
    </source>
</evidence>
<keyword evidence="2" id="KW-0813">Transport</keyword>
<proteinExistence type="predicted"/>
<reference evidence="8 9" key="1">
    <citation type="submission" date="2019-02" db="EMBL/GenBank/DDBJ databases">
        <title>Genome sequencing of the rare red list fungi Dentipellis fragilis.</title>
        <authorList>
            <person name="Buettner E."/>
            <person name="Kellner H."/>
        </authorList>
    </citation>
    <scope>NUCLEOTIDE SEQUENCE [LARGE SCALE GENOMIC DNA]</scope>
    <source>
        <strain evidence="8 9">DSM 105465</strain>
    </source>
</reference>
<dbReference type="AlphaFoldDB" id="A0A4Y9YIM1"/>
<dbReference type="STRING" id="205917.A0A4Y9YIM1"/>
<comment type="caution">
    <text evidence="8">The sequence shown here is derived from an EMBL/GenBank/DDBJ whole genome shotgun (WGS) entry which is preliminary data.</text>
</comment>
<dbReference type="EMBL" id="SEOQ01000473">
    <property type="protein sequence ID" value="TFY62225.1"/>
    <property type="molecule type" value="Genomic_DNA"/>
</dbReference>
<feature type="compositionally biased region" description="Basic and acidic residues" evidence="6">
    <location>
        <begin position="651"/>
        <end position="672"/>
    </location>
</feature>
<dbReference type="InterPro" id="IPR002293">
    <property type="entry name" value="AA/rel_permease1"/>
</dbReference>
<feature type="transmembrane region" description="Helical" evidence="7">
    <location>
        <begin position="360"/>
        <end position="380"/>
    </location>
</feature>
<feature type="transmembrane region" description="Helical" evidence="7">
    <location>
        <begin position="560"/>
        <end position="584"/>
    </location>
</feature>
<feature type="transmembrane region" description="Helical" evidence="7">
    <location>
        <begin position="500"/>
        <end position="520"/>
    </location>
</feature>
<evidence type="ECO:0000256" key="5">
    <source>
        <dbReference type="ARBA" id="ARBA00023136"/>
    </source>
</evidence>
<dbReference type="Proteomes" id="UP000298327">
    <property type="component" value="Unassembled WGS sequence"/>
</dbReference>
<evidence type="ECO:0000256" key="2">
    <source>
        <dbReference type="ARBA" id="ARBA00022448"/>
    </source>
</evidence>
<evidence type="ECO:0008006" key="10">
    <source>
        <dbReference type="Google" id="ProtNLM"/>
    </source>
</evidence>
<protein>
    <recommendedName>
        <fullName evidence="10">Amino acid permease/ SLC12A domain-containing protein</fullName>
    </recommendedName>
</protein>
<dbReference type="PANTHER" id="PTHR45649:SF6">
    <property type="entry name" value="GABA-SPECIFIC PERMEASE"/>
    <property type="match status" value="1"/>
</dbReference>
<keyword evidence="5 7" id="KW-0472">Membrane</keyword>
<feature type="transmembrane region" description="Helical" evidence="7">
    <location>
        <begin position="526"/>
        <end position="548"/>
    </location>
</feature>
<dbReference type="GO" id="GO:0022857">
    <property type="term" value="F:transmembrane transporter activity"/>
    <property type="evidence" value="ECO:0007669"/>
    <property type="project" value="InterPro"/>
</dbReference>
<evidence type="ECO:0000256" key="6">
    <source>
        <dbReference type="SAM" id="MobiDB-lite"/>
    </source>
</evidence>
<feature type="transmembrane region" description="Helical" evidence="7">
    <location>
        <begin position="315"/>
        <end position="334"/>
    </location>
</feature>
<sequence length="672" mass="73719">MCIVEVSRGFQDWRTRDFSFSPYGCISHQGARPARTVATATRYLNSAREKDPLTFKELKLLWKCETITERQTFKVTHHLVFTFYLKGFLNAHAHSDSKLKGPEEKITPRHSNGFRSHRLRPVQSSLYSTTDPNDVAQMLDRDEKQLASLGYKQELRREYKPWELFGIGFSMIGVLPAMATVLIYAIPNGGTSAMVWGWAVCLVFLTVIGLALAELSSAAPMSGGLYYWTHKLSSPRYKNVLSWVVGYCNSLGLISNIAAGDWGIAVQIMAAVSISRDMEFIPTTGQTFGVFIAIMVVQGFLNSMAAKYFARLQNLYMLINIVLCFIILIGLPIATSSESRNSAKFAFSDFQNLNGWPDGYAFILSFLSPLWAVGLFDPCIHISEEAMNASVAVPWALLSSVLVSGIFGWAINVVLAFNMGTDLQSIIDSPIGQPMAAILFNSFGKKATLGIWSLVVVALFMARSSTVTVASRQTFAFSRDGGLPLSRFLRRVNPHTHTPIYAVWAVVCAGSLLGLLVFAGPAATTAIFSLGVVAQYIAYATPISARYLGQNDFKKGPFHLGVFSLPIAATAVVWMCFMIVILVFPATPDPTAATMNYTVVVAGGVVILSLAYYYFPKYGGRYWFKGPVRTVDEGSVTDNGSEPMDSVDGTSSEKDAVVEVGTVEKYEEDGRV</sequence>
<name>A0A4Y9YIM1_9AGAM</name>
<evidence type="ECO:0000313" key="8">
    <source>
        <dbReference type="EMBL" id="TFY62225.1"/>
    </source>
</evidence>
<dbReference type="GO" id="GO:0016020">
    <property type="term" value="C:membrane"/>
    <property type="evidence" value="ECO:0007669"/>
    <property type="project" value="UniProtKB-SubCell"/>
</dbReference>
<keyword evidence="9" id="KW-1185">Reference proteome</keyword>
<accession>A0A4Y9YIM1</accession>
<feature type="transmembrane region" description="Helical" evidence="7">
    <location>
        <begin position="164"/>
        <end position="187"/>
    </location>
</feature>
<feature type="transmembrane region" description="Helical" evidence="7">
    <location>
        <begin position="280"/>
        <end position="303"/>
    </location>
</feature>
<feature type="transmembrane region" description="Helical" evidence="7">
    <location>
        <begin position="193"/>
        <end position="213"/>
    </location>
</feature>
<dbReference type="OrthoDB" id="4476201at2759"/>
<organism evidence="8 9">
    <name type="scientific">Dentipellis fragilis</name>
    <dbReference type="NCBI Taxonomy" id="205917"/>
    <lineage>
        <taxon>Eukaryota</taxon>
        <taxon>Fungi</taxon>
        <taxon>Dikarya</taxon>
        <taxon>Basidiomycota</taxon>
        <taxon>Agaricomycotina</taxon>
        <taxon>Agaricomycetes</taxon>
        <taxon>Russulales</taxon>
        <taxon>Hericiaceae</taxon>
        <taxon>Dentipellis</taxon>
    </lineage>
</organism>
<feature type="transmembrane region" description="Helical" evidence="7">
    <location>
        <begin position="449"/>
        <end position="470"/>
    </location>
</feature>
<evidence type="ECO:0000256" key="1">
    <source>
        <dbReference type="ARBA" id="ARBA00004141"/>
    </source>
</evidence>